<proteinExistence type="predicted"/>
<gene>
    <name evidence="2" type="ORF">CC78DRAFT_504323</name>
</gene>
<feature type="domain" description="DSBA-like thioredoxin" evidence="1">
    <location>
        <begin position="6"/>
        <end position="214"/>
    </location>
</feature>
<dbReference type="InterPro" id="IPR036249">
    <property type="entry name" value="Thioredoxin-like_sf"/>
</dbReference>
<dbReference type="GO" id="GO:0005739">
    <property type="term" value="C:mitochondrion"/>
    <property type="evidence" value="ECO:0007669"/>
    <property type="project" value="TreeGrafter"/>
</dbReference>
<dbReference type="GO" id="GO:0004364">
    <property type="term" value="F:glutathione transferase activity"/>
    <property type="evidence" value="ECO:0007669"/>
    <property type="project" value="TreeGrafter"/>
</dbReference>
<dbReference type="InterPro" id="IPR001853">
    <property type="entry name" value="DSBA-like_thioredoxin_dom"/>
</dbReference>
<dbReference type="InterPro" id="IPR044087">
    <property type="entry name" value="NahD-like"/>
</dbReference>
<evidence type="ECO:0000259" key="1">
    <source>
        <dbReference type="Pfam" id="PF01323"/>
    </source>
</evidence>
<accession>A0A9P4MXW1</accession>
<comment type="caution">
    <text evidence="2">The sequence shown here is derived from an EMBL/GenBank/DDBJ whole genome shotgun (WGS) entry which is preliminary data.</text>
</comment>
<keyword evidence="3" id="KW-1185">Reference proteome</keyword>
<dbReference type="InterPro" id="IPR051924">
    <property type="entry name" value="GST_Kappa/NadH"/>
</dbReference>
<dbReference type="Gene3D" id="3.40.30.10">
    <property type="entry name" value="Glutaredoxin"/>
    <property type="match status" value="2"/>
</dbReference>
<dbReference type="SUPFAM" id="SSF52833">
    <property type="entry name" value="Thioredoxin-like"/>
    <property type="match status" value="2"/>
</dbReference>
<dbReference type="PANTHER" id="PTHR42943:SF2">
    <property type="entry name" value="GLUTATHIONE S-TRANSFERASE KAPPA 1"/>
    <property type="match status" value="1"/>
</dbReference>
<dbReference type="GO" id="GO:0018845">
    <property type="term" value="F:2-hydroxychromene-2-carboxylate isomerase activity"/>
    <property type="evidence" value="ECO:0007669"/>
    <property type="project" value="InterPro"/>
</dbReference>
<name>A0A9P4MXW1_9PLEO</name>
<dbReference type="CDD" id="cd03022">
    <property type="entry name" value="DsbA_HCCA_Iso"/>
    <property type="match status" value="1"/>
</dbReference>
<dbReference type="EMBL" id="ML986744">
    <property type="protein sequence ID" value="KAF2258642.1"/>
    <property type="molecule type" value="Genomic_DNA"/>
</dbReference>
<dbReference type="GO" id="GO:0004602">
    <property type="term" value="F:glutathione peroxidase activity"/>
    <property type="evidence" value="ECO:0007669"/>
    <property type="project" value="TreeGrafter"/>
</dbReference>
<dbReference type="GO" id="GO:0005777">
    <property type="term" value="C:peroxisome"/>
    <property type="evidence" value="ECO:0007669"/>
    <property type="project" value="TreeGrafter"/>
</dbReference>
<feature type="domain" description="DSBA-like thioredoxin" evidence="1">
    <location>
        <begin position="249"/>
        <end position="459"/>
    </location>
</feature>
<dbReference type="PANTHER" id="PTHR42943">
    <property type="entry name" value="GLUTATHIONE S-TRANSFERASE KAPPA"/>
    <property type="match status" value="1"/>
</dbReference>
<dbReference type="Proteomes" id="UP000800093">
    <property type="component" value="Unassembled WGS sequence"/>
</dbReference>
<evidence type="ECO:0000313" key="2">
    <source>
        <dbReference type="EMBL" id="KAF2258642.1"/>
    </source>
</evidence>
<organism evidence="2 3">
    <name type="scientific">Lojkania enalia</name>
    <dbReference type="NCBI Taxonomy" id="147567"/>
    <lineage>
        <taxon>Eukaryota</taxon>
        <taxon>Fungi</taxon>
        <taxon>Dikarya</taxon>
        <taxon>Ascomycota</taxon>
        <taxon>Pezizomycotina</taxon>
        <taxon>Dothideomycetes</taxon>
        <taxon>Pleosporomycetidae</taxon>
        <taxon>Pleosporales</taxon>
        <taxon>Pleosporales incertae sedis</taxon>
        <taxon>Lojkania</taxon>
    </lineage>
</organism>
<sequence length="487" mass="54793">MAPPVLEFNYDISCPYAYIASTRIQALADRASATLVWKPVLLGAIYRATSAPQGAAGSASDLFNPAKKAVTARSFQRTIKRYNIAYNPPPQHPRKTVNALRLLYAVPNEERAVLTEALFRAYWVEGRDVSSNKELLEIAKESGIASAKLLTENVIANAEARKALEAATTDTIERGAFGVPGFWVPDEVWTDFNNEKRHGRFYWGQDRMHFVEASLLALQRGGEWSAVRGLKELMPRYVKANELSKRTRLEFWYDFSSPWAFLGWTQLNKMKRMFGTQLDIVMKPMLLGALFREIGAPMFPMKAISQQKAVYSRQDHADWVRFWNSVNFQAGGPDKMIEFHWADIFPIRTPTVLRCAIVEPSCVSILYSACWEQNADVANESVLEDILNRGGFQGADLIAKASTPAIKEKLRQLTSEAVAAGICGVPCYRVFKESENKNWDDVSGVIWGQDELNVIEDIIAGCNTDTADFKTYDRQKEMETTRSGSRL</sequence>
<dbReference type="GO" id="GO:1901170">
    <property type="term" value="P:naphthalene catabolic process"/>
    <property type="evidence" value="ECO:0007669"/>
    <property type="project" value="InterPro"/>
</dbReference>
<protein>
    <submittedName>
        <fullName evidence="2">Thioredoxin-like protein</fullName>
    </submittedName>
</protein>
<dbReference type="AlphaFoldDB" id="A0A9P4MXW1"/>
<dbReference type="Pfam" id="PF01323">
    <property type="entry name" value="DSBA"/>
    <property type="match status" value="2"/>
</dbReference>
<dbReference type="GO" id="GO:0006749">
    <property type="term" value="P:glutathione metabolic process"/>
    <property type="evidence" value="ECO:0007669"/>
    <property type="project" value="TreeGrafter"/>
</dbReference>
<reference evidence="3" key="1">
    <citation type="journal article" date="2020" name="Stud. Mycol.">
        <title>101 Dothideomycetes genomes: A test case for predicting lifestyles and emergence of pathogens.</title>
        <authorList>
            <person name="Haridas S."/>
            <person name="Albert R."/>
            <person name="Binder M."/>
            <person name="Bloem J."/>
            <person name="LaButti K."/>
            <person name="Salamov A."/>
            <person name="Andreopoulos B."/>
            <person name="Baker S."/>
            <person name="Barry K."/>
            <person name="Bills G."/>
            <person name="Bluhm B."/>
            <person name="Cannon C."/>
            <person name="Castanera R."/>
            <person name="Culley D."/>
            <person name="Daum C."/>
            <person name="Ezra D."/>
            <person name="Gonzalez J."/>
            <person name="Henrissat B."/>
            <person name="Kuo A."/>
            <person name="Liang C."/>
            <person name="Lipzen A."/>
            <person name="Lutzoni F."/>
            <person name="Magnuson J."/>
            <person name="Mondo S."/>
            <person name="Nolan M."/>
            <person name="Ohm R."/>
            <person name="Pangilinan J."/>
            <person name="Park H.-J."/>
            <person name="Ramirez L."/>
            <person name="Alfaro M."/>
            <person name="Sun H."/>
            <person name="Tritt A."/>
            <person name="Yoshinaga Y."/>
            <person name="Zwiers L.-H."/>
            <person name="Turgeon B."/>
            <person name="Goodwin S."/>
            <person name="Spatafora J."/>
            <person name="Crous P."/>
            <person name="Grigoriev I."/>
        </authorList>
    </citation>
    <scope>NUCLEOTIDE SEQUENCE [LARGE SCALE GENOMIC DNA]</scope>
    <source>
        <strain evidence="3">CBS 304.66</strain>
    </source>
</reference>
<evidence type="ECO:0000313" key="3">
    <source>
        <dbReference type="Proteomes" id="UP000800093"/>
    </source>
</evidence>
<dbReference type="OrthoDB" id="4664297at2759"/>